<sequence length="616" mass="67773">MGGAGGADNAAGPGRRALCRGVGAAGRDGTATATSLRQPLRWRRQRQQQRPRTRLPPDGCHPTARRPREPCGQAPPVVVGLRCPCQPVPPRAACASWRPPGRLTRPRRRGAMSEGRAAGDWEIDVESLEGEAAEGPGAPREEEEEEEEGEEAAGAAAPRRGGGGGAGEPRKLSRTPKCARCRNHGVVSCLKGHKRFCRWRDCQCANCLLVVERQRVMAAQVALRRQQATEDKKGLAGKPASLERKAVYQRHVRTPSLLAKSILEGYRPIPADPYLGGNSPLPPPVSDRMRKRRAFADKELENIMLEREYKEREMMEATQAAALFLPNRMVHGAEYNSYKTAFNPAQVDAPNKEFCNFLPTCLDLTMQYSGPGNMELISSNVSVAATYRQYPLSSRFLVWPKCGPISDALLYQQCLLNATTVQALKPGAGWDAKVSQIQDCPNTEQDIMSPKLENALILTHTQDIQQSCSEIQCLPQEARERSAFSPPKRTFSQISDKDSLAPQEQVLSKVSKDTTKPSPPLKYNPFQSLFPQTFPDKSGAELRTSLVKETSEEASKKYRDCSTKENPKCKFTIDKCAKDFFGAKQATTKLSTTEPLSFSVESILKRPSSAVANVSQ</sequence>
<dbReference type="SUPFAM" id="SSF82927">
    <property type="entry name" value="Cysteine-rich DNA binding domain, (DM domain)"/>
    <property type="match status" value="1"/>
</dbReference>
<organism evidence="9 10">
    <name type="scientific">Anser cygnoides</name>
    <name type="common">Swan goose</name>
    <dbReference type="NCBI Taxonomy" id="8845"/>
    <lineage>
        <taxon>Eukaryota</taxon>
        <taxon>Metazoa</taxon>
        <taxon>Chordata</taxon>
        <taxon>Craniata</taxon>
        <taxon>Vertebrata</taxon>
        <taxon>Euteleostomi</taxon>
        <taxon>Archelosauria</taxon>
        <taxon>Archosauria</taxon>
        <taxon>Dinosauria</taxon>
        <taxon>Saurischia</taxon>
        <taxon>Theropoda</taxon>
        <taxon>Coelurosauria</taxon>
        <taxon>Aves</taxon>
        <taxon>Neognathae</taxon>
        <taxon>Galloanserae</taxon>
        <taxon>Anseriformes</taxon>
        <taxon>Anatidae</taxon>
        <taxon>Anserinae</taxon>
        <taxon>Anser</taxon>
    </lineage>
</organism>
<dbReference type="PROSITE" id="PS50809">
    <property type="entry name" value="DM_2"/>
    <property type="match status" value="1"/>
</dbReference>
<comment type="similarity">
    <text evidence="1">Belongs to the DMRT family.</text>
</comment>
<feature type="region of interest" description="Disordered" evidence="7">
    <location>
        <begin position="478"/>
        <end position="520"/>
    </location>
</feature>
<reference evidence="9" key="1">
    <citation type="submission" date="2025-08" db="UniProtKB">
        <authorList>
            <consortium name="Ensembl"/>
        </authorList>
    </citation>
    <scope>IDENTIFICATION</scope>
</reference>
<dbReference type="AlphaFoldDB" id="A0A8B9IK77"/>
<dbReference type="Pfam" id="PF00751">
    <property type="entry name" value="DM"/>
    <property type="match status" value="1"/>
</dbReference>
<dbReference type="PROSITE" id="PS40000">
    <property type="entry name" value="DM_1"/>
    <property type="match status" value="1"/>
</dbReference>
<feature type="domain" description="DM" evidence="8">
    <location>
        <begin position="178"/>
        <end position="225"/>
    </location>
</feature>
<dbReference type="Ensembl" id="ENSACDT00005016483.1">
    <property type="protein sequence ID" value="ENSACDP00005013674.1"/>
    <property type="gene ID" value="ENSACDG00005010059.1"/>
</dbReference>
<gene>
    <name evidence="9" type="primary">DMRT2</name>
</gene>
<dbReference type="GO" id="GO:0000981">
    <property type="term" value="F:DNA-binding transcription factor activity, RNA polymerase II-specific"/>
    <property type="evidence" value="ECO:0007669"/>
    <property type="project" value="TreeGrafter"/>
</dbReference>
<feature type="DNA-binding region" description="DM" evidence="6">
    <location>
        <begin position="178"/>
        <end position="225"/>
    </location>
</feature>
<keyword evidence="4 6" id="KW-0238">DNA-binding</keyword>
<evidence type="ECO:0000256" key="1">
    <source>
        <dbReference type="ARBA" id="ARBA00006834"/>
    </source>
</evidence>
<proteinExistence type="inferred from homology"/>
<dbReference type="Gene3D" id="4.10.1040.10">
    <property type="entry name" value="DM DNA-binding domain"/>
    <property type="match status" value="1"/>
</dbReference>
<keyword evidence="2 6" id="KW-0479">Metal-binding</keyword>
<dbReference type="PANTHER" id="PTHR12322:SF122">
    <property type="entry name" value="DOUBLESEX- AND MAB-3-RELATED TRANSCRIPTION FACTOR 2"/>
    <property type="match status" value="1"/>
</dbReference>
<accession>A0A8B9IK77</accession>
<evidence type="ECO:0000256" key="7">
    <source>
        <dbReference type="SAM" id="MobiDB-lite"/>
    </source>
</evidence>
<evidence type="ECO:0000313" key="10">
    <source>
        <dbReference type="Proteomes" id="UP000694521"/>
    </source>
</evidence>
<keyword evidence="5 6" id="KW-0539">Nucleus</keyword>
<dbReference type="GO" id="GO:0007548">
    <property type="term" value="P:sex differentiation"/>
    <property type="evidence" value="ECO:0007669"/>
    <property type="project" value="TreeGrafter"/>
</dbReference>
<feature type="compositionally biased region" description="Acidic residues" evidence="7">
    <location>
        <begin position="141"/>
        <end position="151"/>
    </location>
</feature>
<dbReference type="GO" id="GO:0046872">
    <property type="term" value="F:metal ion binding"/>
    <property type="evidence" value="ECO:0007669"/>
    <property type="project" value="UniProtKB-KW"/>
</dbReference>
<dbReference type="SMART" id="SM00301">
    <property type="entry name" value="DM"/>
    <property type="match status" value="1"/>
</dbReference>
<dbReference type="InterPro" id="IPR036407">
    <property type="entry name" value="DM_DNA-bd_sf"/>
</dbReference>
<dbReference type="GO" id="GO:0005634">
    <property type="term" value="C:nucleus"/>
    <property type="evidence" value="ECO:0007669"/>
    <property type="project" value="UniProtKB-SubCell"/>
</dbReference>
<evidence type="ECO:0000256" key="2">
    <source>
        <dbReference type="ARBA" id="ARBA00022723"/>
    </source>
</evidence>
<dbReference type="InterPro" id="IPR001275">
    <property type="entry name" value="DM_DNA-bd"/>
</dbReference>
<feature type="compositionally biased region" description="Basic residues" evidence="7">
    <location>
        <begin position="40"/>
        <end position="53"/>
    </location>
</feature>
<feature type="region of interest" description="Disordered" evidence="7">
    <location>
        <begin position="1"/>
        <end position="73"/>
    </location>
</feature>
<dbReference type="GO" id="GO:0000978">
    <property type="term" value="F:RNA polymerase II cis-regulatory region sequence-specific DNA binding"/>
    <property type="evidence" value="ECO:0007669"/>
    <property type="project" value="TreeGrafter"/>
</dbReference>
<feature type="compositionally biased region" description="Low complexity" evidence="7">
    <location>
        <begin position="7"/>
        <end position="39"/>
    </location>
</feature>
<dbReference type="InterPro" id="IPR026607">
    <property type="entry name" value="DMRT"/>
</dbReference>
<feature type="region of interest" description="Disordered" evidence="7">
    <location>
        <begin position="93"/>
        <end position="175"/>
    </location>
</feature>
<feature type="compositionally biased region" description="Acidic residues" evidence="7">
    <location>
        <begin position="121"/>
        <end position="132"/>
    </location>
</feature>
<evidence type="ECO:0000256" key="6">
    <source>
        <dbReference type="PROSITE-ProRule" id="PRU00070"/>
    </source>
</evidence>
<dbReference type="FunFam" id="4.10.1040.10:FF:000001">
    <property type="entry name" value="doublesex- and mab-3-related transcription factor 1"/>
    <property type="match status" value="1"/>
</dbReference>
<evidence type="ECO:0000313" key="9">
    <source>
        <dbReference type="Ensembl" id="ENSACDP00005013674.1"/>
    </source>
</evidence>
<comment type="subcellular location">
    <subcellularLocation>
        <location evidence="6">Nucleus</location>
    </subcellularLocation>
</comment>
<name>A0A8B9IK77_ANSCY</name>
<keyword evidence="10" id="KW-1185">Reference proteome</keyword>
<dbReference type="PANTHER" id="PTHR12322">
    <property type="entry name" value="DOUBLESEX AND MAB-3 RELATED TRANSCRIPTION FACTOR DMRT"/>
    <property type="match status" value="1"/>
</dbReference>
<protein>
    <submittedName>
        <fullName evidence="9">Doublesex and mab-3 related transcription factor 2</fullName>
    </submittedName>
</protein>
<reference evidence="9" key="2">
    <citation type="submission" date="2025-09" db="UniProtKB">
        <authorList>
            <consortium name="Ensembl"/>
        </authorList>
    </citation>
    <scope>IDENTIFICATION</scope>
</reference>
<evidence type="ECO:0000256" key="3">
    <source>
        <dbReference type="ARBA" id="ARBA00022833"/>
    </source>
</evidence>
<keyword evidence="3 6" id="KW-0862">Zinc</keyword>
<evidence type="ECO:0000259" key="8">
    <source>
        <dbReference type="PROSITE" id="PS50809"/>
    </source>
</evidence>
<evidence type="ECO:0000256" key="4">
    <source>
        <dbReference type="ARBA" id="ARBA00023125"/>
    </source>
</evidence>
<evidence type="ECO:0000256" key="5">
    <source>
        <dbReference type="ARBA" id="ARBA00023242"/>
    </source>
</evidence>
<dbReference type="Proteomes" id="UP000694521">
    <property type="component" value="Unplaced"/>
</dbReference>